<dbReference type="AlphaFoldDB" id="Q8BQK3"/>
<reference evidence="2" key="7">
    <citation type="journal article" date="2005" name="Science">
        <title>The Transcriptional Landscape of the Mammalian Genome.</title>
        <authorList>
            <consortium name="The FANTOM Consortium"/>
            <consortium name="Riken Genome Exploration Research Group and Genome Science Group (Genome Network Project Core Group)"/>
        </authorList>
    </citation>
    <scope>NUCLEOTIDE SEQUENCE</scope>
    <source>
        <strain evidence="2">C57BL/6J</strain>
        <tissue evidence="2">Whole body</tissue>
    </source>
</reference>
<feature type="region of interest" description="Disordered" evidence="1">
    <location>
        <begin position="14"/>
        <end position="104"/>
    </location>
</feature>
<evidence type="ECO:0000313" key="3">
    <source>
        <dbReference type="MGI" id="MGI:3704384"/>
    </source>
</evidence>
<feature type="compositionally biased region" description="Low complexity" evidence="1">
    <location>
        <begin position="66"/>
        <end position="78"/>
    </location>
</feature>
<dbReference type="AGR" id="MGI:3704384"/>
<name>Q8BQK3_MOUSE</name>
<reference evidence="2" key="4">
    <citation type="journal article" date="2001" name="Nature">
        <title>Functional annotation of a full-length mouse cDNA collection.</title>
        <authorList>
            <consortium name="The RIKEN Genome Exploration Research Group Phase II Team and the FANTOM Consortium"/>
        </authorList>
    </citation>
    <scope>NUCLEOTIDE SEQUENCE</scope>
    <source>
        <strain evidence="2">C57BL/6J</strain>
        <tissue evidence="2">Whole body</tissue>
    </source>
</reference>
<feature type="compositionally biased region" description="Polar residues" evidence="1">
    <location>
        <begin position="42"/>
        <end position="52"/>
    </location>
</feature>
<organism evidence="2">
    <name type="scientific">Mus musculus</name>
    <name type="common">Mouse</name>
    <dbReference type="NCBI Taxonomy" id="10090"/>
    <lineage>
        <taxon>Eukaryota</taxon>
        <taxon>Metazoa</taxon>
        <taxon>Chordata</taxon>
        <taxon>Craniata</taxon>
        <taxon>Vertebrata</taxon>
        <taxon>Euteleostomi</taxon>
        <taxon>Mammalia</taxon>
        <taxon>Eutheria</taxon>
        <taxon>Euarchontoglires</taxon>
        <taxon>Glires</taxon>
        <taxon>Rodentia</taxon>
        <taxon>Myomorpha</taxon>
        <taxon>Muroidea</taxon>
        <taxon>Muridae</taxon>
        <taxon>Murinae</taxon>
        <taxon>Mus</taxon>
        <taxon>Mus</taxon>
    </lineage>
</organism>
<reference evidence="2" key="2">
    <citation type="journal article" date="2000" name="Genome Res.">
        <title>Normalization and subtraction of cap-trapper-selected cDNAs to prepare full-length cDNA libraries for rapid discovery of new genes.</title>
        <authorList>
            <person name="Carninci P."/>
            <person name="Shibata Y."/>
            <person name="Hayatsu N."/>
            <person name="Sugahara Y."/>
            <person name="Shibata K."/>
            <person name="Itoh M."/>
            <person name="Konno H."/>
            <person name="Okazaki Y."/>
            <person name="Muramatsu M."/>
            <person name="Hayashizaki Y."/>
        </authorList>
    </citation>
    <scope>NUCLEOTIDE SEQUENCE</scope>
    <source>
        <strain evidence="2">C57BL/6J</strain>
        <tissue evidence="2">Whole body</tissue>
    </source>
</reference>
<reference evidence="2" key="1">
    <citation type="journal article" date="1999" name="Methods Enzymol.">
        <title>High-efficiency full-length cDNA cloning.</title>
        <authorList>
            <person name="Carninci P."/>
            <person name="Hayashizaki Y."/>
        </authorList>
    </citation>
    <scope>NUCLEOTIDE SEQUENCE</scope>
    <source>
        <strain evidence="2">C57BL/6J</strain>
        <tissue evidence="2">Whole body</tissue>
    </source>
</reference>
<proteinExistence type="evidence at transcript level"/>
<protein>
    <submittedName>
        <fullName evidence="2">Uncharacterized protein</fullName>
    </submittedName>
</protein>
<evidence type="ECO:0000256" key="1">
    <source>
        <dbReference type="SAM" id="MobiDB-lite"/>
    </source>
</evidence>
<gene>
    <name evidence="3" type="primary">Gm11748</name>
    <name evidence="3" type="synonym">OTTMUSG00000003974</name>
</gene>
<dbReference type="MGI" id="MGI:3704384">
    <property type="gene designation" value="Gm11748"/>
</dbReference>
<accession>Q8BQK3</accession>
<reference evidence="2" key="8">
    <citation type="journal article" date="2005" name="Science">
        <title>Antisense Transcription in the Mammalian Transcriptome.</title>
        <authorList>
            <consortium name="RIKEN Genome Exploration Research Group and Genome Science Group (Genome Network Project Core Group) and the FANTOM Consortium"/>
        </authorList>
    </citation>
    <scope>NUCLEOTIDE SEQUENCE</scope>
    <source>
        <strain evidence="2">C57BL/6J</strain>
        <tissue evidence="2">Whole body</tissue>
    </source>
</reference>
<dbReference type="EMBL" id="AK049482">
    <property type="protein sequence ID" value="BAC33772.1"/>
    <property type="molecule type" value="mRNA"/>
</dbReference>
<reference evidence="2" key="6">
    <citation type="journal article" date="2002" name="Nature">
        <title>Analysis of the mouse transcriptome based on functional annotation of 60,770 full-length cDNAs.</title>
        <authorList>
            <consortium name="The FANTOM Consortium and the RIKEN Genome Exploration Research Group Phase I and II Team"/>
        </authorList>
    </citation>
    <scope>NUCLEOTIDE SEQUENCE</scope>
    <source>
        <strain evidence="2">C57BL/6J</strain>
        <tissue evidence="2">Whole body</tissue>
    </source>
</reference>
<reference evidence="2" key="3">
    <citation type="journal article" date="2000" name="Genome Res.">
        <title>RIKEN integrated sequence analysis (RISA) system--384-format sequencing pipeline with 384 multicapillary sequencer.</title>
        <authorList>
            <person name="Shibata K."/>
            <person name="Itoh M."/>
            <person name="Aizawa K."/>
            <person name="Nagaoka S."/>
            <person name="Sasaki N."/>
            <person name="Carninci P."/>
            <person name="Konno H."/>
            <person name="Akiyama J."/>
            <person name="Nishi K."/>
            <person name="Kitsunai T."/>
            <person name="Tashiro H."/>
            <person name="Itoh M."/>
            <person name="Sumi N."/>
            <person name="Ishii Y."/>
            <person name="Nakamura S."/>
            <person name="Hazama M."/>
            <person name="Nishine T."/>
            <person name="Harada A."/>
            <person name="Yamamoto R."/>
            <person name="Matsumoto H."/>
            <person name="Sakaguchi S."/>
            <person name="Ikegami T."/>
            <person name="Kashiwagi K."/>
            <person name="Fujiwake S."/>
            <person name="Inoue K."/>
            <person name="Togawa Y."/>
            <person name="Izawa M."/>
            <person name="Ohara E."/>
            <person name="Watahiki M."/>
            <person name="Yoneda Y."/>
            <person name="Ishikawa T."/>
            <person name="Ozawa K."/>
            <person name="Tanaka T."/>
            <person name="Matsuura S."/>
            <person name="Kawai J."/>
            <person name="Okazaki Y."/>
            <person name="Muramatsu M."/>
            <person name="Inoue Y."/>
            <person name="Kira A."/>
            <person name="Hayashizaki Y."/>
        </authorList>
    </citation>
    <scope>NUCLEOTIDE SEQUENCE</scope>
    <source>
        <strain evidence="2">C57BL/6J</strain>
        <tissue evidence="2">Whole body</tissue>
    </source>
</reference>
<evidence type="ECO:0000313" key="2">
    <source>
        <dbReference type="EMBL" id="BAC33772.1"/>
    </source>
</evidence>
<sequence>MGWDRVRHRLGTRELLTCSGGPSATGDRRMEGRRFVRKRQTVSRCTTGSMATPSPDLELSPAVRTSAPASAAPASAPSGPAPASPGPRGSAALQLPGSAPTRSP</sequence>
<reference evidence="2" key="5">
    <citation type="submission" date="2001-07" db="EMBL/GenBank/DDBJ databases">
        <authorList>
            <person name="Adachi J."/>
            <person name="Aizawa K."/>
            <person name="Akimura T."/>
            <person name="Arakawa T."/>
            <person name="Bono H."/>
            <person name="Carninci P."/>
            <person name="Fukuda S."/>
            <person name="Furuno M."/>
            <person name="Hanagaki T."/>
            <person name="Hara A."/>
            <person name="Hashizume W."/>
            <person name="Hayashida K."/>
            <person name="Hayatsu N."/>
            <person name="Hiramoto K."/>
            <person name="Hiraoka T."/>
            <person name="Hirozane T."/>
            <person name="Hori F."/>
            <person name="Imotani K."/>
            <person name="Ishii Y."/>
            <person name="Itoh M."/>
            <person name="Kagawa I."/>
            <person name="Kasukawa T."/>
            <person name="Katoh H."/>
            <person name="Kawai J."/>
            <person name="Kojima Y."/>
            <person name="Kondo S."/>
            <person name="Konno H."/>
            <person name="Kouda M."/>
            <person name="Koya S."/>
            <person name="Kurihara C."/>
            <person name="Matsuyama T."/>
            <person name="Miyazaki A."/>
            <person name="Murata M."/>
            <person name="Nakamura M."/>
            <person name="Nishi K."/>
            <person name="Nomura K."/>
            <person name="Numazaki R."/>
            <person name="Ohno M."/>
            <person name="Ohsato N."/>
            <person name="Okazaki Y."/>
            <person name="Saito R."/>
            <person name="Saitoh H."/>
            <person name="Sakai C."/>
            <person name="Sakai K."/>
            <person name="Sakazume N."/>
            <person name="Sano H."/>
            <person name="Sasaki D."/>
            <person name="Shibata K."/>
            <person name="Shinagawa A."/>
            <person name="Shiraki T."/>
            <person name="Sogabe Y."/>
            <person name="Tagami M."/>
            <person name="Tagawa A."/>
            <person name="Takahashi F."/>
            <person name="Takaku-Akahira S."/>
            <person name="Takeda Y."/>
            <person name="Tanaka T."/>
            <person name="Tomaru A."/>
            <person name="Toya T."/>
            <person name="Yasunishi A."/>
            <person name="Muramatsu M."/>
            <person name="Hayashizaki Y."/>
        </authorList>
    </citation>
    <scope>NUCLEOTIDE SEQUENCE</scope>
    <source>
        <strain evidence="2">C57BL/6J</strain>
        <tissue evidence="2">Whole body</tissue>
    </source>
</reference>